<dbReference type="PROSITE" id="PS50106">
    <property type="entry name" value="PDZ"/>
    <property type="match status" value="1"/>
</dbReference>
<keyword evidence="2" id="KW-0479">Metal-binding</keyword>
<dbReference type="SMART" id="SM00164">
    <property type="entry name" value="TBC"/>
    <property type="match status" value="1"/>
</dbReference>
<dbReference type="InterPro" id="IPR000195">
    <property type="entry name" value="Rab-GAP-TBC_dom"/>
</dbReference>
<dbReference type="PANTHER" id="PTHR10807:SF128">
    <property type="entry name" value="PHOSPHATIDYLINOSITOL-3,5-BISPHOSPHATE 3-PHOSPHATASE"/>
    <property type="match status" value="1"/>
</dbReference>
<evidence type="ECO:0000256" key="6">
    <source>
        <dbReference type="PIRSR" id="PIRSR630564-2"/>
    </source>
</evidence>
<dbReference type="InterPro" id="IPR001965">
    <property type="entry name" value="Znf_PHD"/>
</dbReference>
<dbReference type="CDD" id="cd00136">
    <property type="entry name" value="PDZ_canonical"/>
    <property type="match status" value="1"/>
</dbReference>
<dbReference type="SUPFAM" id="SSF50729">
    <property type="entry name" value="PH domain-like"/>
    <property type="match status" value="1"/>
</dbReference>
<feature type="region of interest" description="Disordered" evidence="8">
    <location>
        <begin position="73"/>
        <end position="103"/>
    </location>
</feature>
<dbReference type="EMBL" id="DAKRPA010000012">
    <property type="protein sequence ID" value="DBA04086.1"/>
    <property type="molecule type" value="Genomic_DNA"/>
</dbReference>
<feature type="active site" description="Phosphocysteine intermediate" evidence="5">
    <location>
        <position position="969"/>
    </location>
</feature>
<proteinExistence type="inferred from homology"/>
<dbReference type="Pfam" id="PF00566">
    <property type="entry name" value="RabGAP-TBC"/>
    <property type="match status" value="2"/>
</dbReference>
<dbReference type="InterPro" id="IPR036034">
    <property type="entry name" value="PDZ_sf"/>
</dbReference>
<keyword evidence="4" id="KW-0862">Zinc</keyword>
<evidence type="ECO:0000259" key="11">
    <source>
        <dbReference type="PROSITE" id="PS51339"/>
    </source>
</evidence>
<dbReference type="SUPFAM" id="SSF47923">
    <property type="entry name" value="Ypt/Rab-GAP domain of gyp1p"/>
    <property type="match status" value="2"/>
</dbReference>
<dbReference type="InterPro" id="IPR016024">
    <property type="entry name" value="ARM-type_fold"/>
</dbReference>
<dbReference type="Gene3D" id="1.25.10.10">
    <property type="entry name" value="Leucine-rich Repeat Variant"/>
    <property type="match status" value="1"/>
</dbReference>
<comment type="caution">
    <text evidence="12">The sequence shown here is derived from an EMBL/GenBank/DDBJ whole genome shotgun (WGS) entry which is preliminary data.</text>
</comment>
<feature type="domain" description="Myotubularin phosphatase" evidence="11">
    <location>
        <begin position="750"/>
        <end position="1132"/>
    </location>
</feature>
<dbReference type="InterPro" id="IPR000225">
    <property type="entry name" value="Armadillo"/>
</dbReference>
<evidence type="ECO:0000259" key="9">
    <source>
        <dbReference type="PROSITE" id="PS50086"/>
    </source>
</evidence>
<dbReference type="InterPro" id="IPR029021">
    <property type="entry name" value="Prot-tyrosine_phosphatase-like"/>
</dbReference>
<dbReference type="Gene3D" id="1.10.472.80">
    <property type="entry name" value="Ypt/Rab-GAP domain of gyp1p, domain 3"/>
    <property type="match status" value="1"/>
</dbReference>
<dbReference type="PROSITE" id="PS50086">
    <property type="entry name" value="TBC_RABGAP"/>
    <property type="match status" value="1"/>
</dbReference>
<keyword evidence="7" id="KW-0175">Coiled coil</keyword>
<dbReference type="GO" id="GO:0008270">
    <property type="term" value="F:zinc ion binding"/>
    <property type="evidence" value="ECO:0007669"/>
    <property type="project" value="UniProtKB-KW"/>
</dbReference>
<feature type="domain" description="Rab-GAP TBC" evidence="9">
    <location>
        <begin position="95"/>
        <end position="379"/>
    </location>
</feature>
<feature type="compositionally biased region" description="Pro residues" evidence="8">
    <location>
        <begin position="1"/>
        <end position="13"/>
    </location>
</feature>
<evidence type="ECO:0000256" key="1">
    <source>
        <dbReference type="ARBA" id="ARBA00007471"/>
    </source>
</evidence>
<evidence type="ECO:0000256" key="5">
    <source>
        <dbReference type="PIRSR" id="PIRSR630564-1"/>
    </source>
</evidence>
<feature type="coiled-coil region" evidence="7">
    <location>
        <begin position="1208"/>
        <end position="1235"/>
    </location>
</feature>
<organism evidence="12 13">
    <name type="scientific">Lagenidium giganteum</name>
    <dbReference type="NCBI Taxonomy" id="4803"/>
    <lineage>
        <taxon>Eukaryota</taxon>
        <taxon>Sar</taxon>
        <taxon>Stramenopiles</taxon>
        <taxon>Oomycota</taxon>
        <taxon>Peronosporomycetes</taxon>
        <taxon>Pythiales</taxon>
        <taxon>Pythiaceae</taxon>
    </lineage>
</organism>
<dbReference type="SUPFAM" id="SSF52799">
    <property type="entry name" value="(Phosphotyrosine protein) phosphatases II"/>
    <property type="match status" value="1"/>
</dbReference>
<dbReference type="InterPro" id="IPR030564">
    <property type="entry name" value="Myotubularin"/>
</dbReference>
<dbReference type="SUPFAM" id="SSF48371">
    <property type="entry name" value="ARM repeat"/>
    <property type="match status" value="1"/>
</dbReference>
<feature type="region of interest" description="Disordered" evidence="8">
    <location>
        <begin position="1779"/>
        <end position="1838"/>
    </location>
</feature>
<feature type="compositionally biased region" description="Polar residues" evidence="8">
    <location>
        <begin position="1793"/>
        <end position="1810"/>
    </location>
</feature>
<sequence>MATPVPPSPPPAPASMAPSTPQERSSHGERWASAFGLTFAMRKQQRQRYAELKERLVFRIDALGETDPLSASLFNGDDGASDPLQGSTASSRASNAEADAEPSSWDQYFSQESLLQEINTDLDRLYPAGLETFFQNDRFMDILRNVLFVWCKLHPDVSYRQGMHDVAAVVLFAFLLHRPVDTRFGHGIVVGFQSDQVTQVALDGRNDGATLFSAVAPALTDALPEFLEADTFLVFEAIMVFLKPFYEVVKSSFSKDRGVSTASTVDGDLDSANACEPKLFNNFQKENEDPNDLFGAPVLESPVQSMQSPQKTSKPALHRLCHHIQYELLREKDPQLYYHLQNMDIVPETYCLRWIRLLFAREFPLDKLLIVWDGMILDTERPSLHYGKAPGPPALDAAYAKEHSWLGFPLLRHICVARLVNMAAQLRRADNTGCLRLLMHSSVVGSATDESPLSIEQRVQELVRFARVLQDPRLEKSQSPDIRVVQFDAGSLGIILSGARKPYADRIAVKEFVPDPNAADGKGQAEATGMVQVGDFVESINGVPVIGVTTEGVKRHIQLIPKPMYMSFRRLATPAEMETSSSSTTNSTDDKTEDLEVIPHFLSGERCFAKVDTSIQRFTVSNEGACMSSYVSGKLYITNYRCFFCRLMTQGEIEWQIPVLSIASIDGMDIGSPMAASTTAMDHAQAVLGFAADDTYKVAMRCKDTQVARFSFSNYGEYSKLFKCISCLAFPASLLDAFCFAYNPEVVPSEEVPFDIRREYERIGLLDVPNRFRCIDQTPRYELCDTYPQHLIVPTDISDLKIKNAATFRSHNRLPVVAWLHRGNGATISRSSQPMVGLKSNRCVEDELLVRLICCSGNQNSFGRYVIMDARGQLAAVGNKAMGKGTEIPANYRGSRIVFMNIENIHAIRQSFQSLTAVFEPKKGFNDDSTSFYGRIENSGWLRHVRLVLKASAELALSVNNGVSVLTHCSDGWDRTAQMVSLAELMLDPYYRTLRGFQALIEKEWCSFGHQFAARCGHARSDATNDQRSPVFLMWLDCVWQFLRQFPSECEFNECLLLALADHIFSCKYGTFMFDCERQRKELFAKHRVFSIWSEINCNSTRFLNERYAPSNTALLVPSTISKNIKCALEGLLLPLGPHNDTSGAGIPCILSASDALILVKCLVREYMRLYIQSGHFRRRYRVRKGTAHLNTGKHRLPSMVKEQFSEIVALIRRNEDEAKDIRDVEEDLKRLLLMSRDTRQRELMVQAQAIKRITSIHQSAKSIVTKRYCAGILGNMAHSEKGRLGVSSCERYGCVSHRHACPLFQLLFDAQTSPDKQLQHISAAAALSFSIQNECQLQLDNISGIHVLLRLLDVDDAELRVYAAAMLWNMIKSPLLLLKLESLHGVLKEPLLRKLSEILKTPLEPFRLAVRQTNERGAAVIIESDGENLNLLITASISATLAVILHIETYLGPKRTMNEQFQTKLSAKQRREAGIQSQSVAQYDESGVLVIRTCAVCDKAIRVTKKANRGKFLLCAKAECGQTYHVECSRWRTLAPEDVHAQHFHCDRCVQTMPLYYWDFVALNPLNTHLLTENLFKSAGLRRVLHAAPTGEPGMDTPTGAGTDDQRKTSWTALLGPTRELVGVGTKEFRVAASSTDDEMFVVTVAYTLVSANDATQQQSSRRAAPPPQPTTGATKQQFFDWHVSYAREEAKAITFEPGRTVFWPTTFALDVVALRYADQSLAALERAFVYEFAGQDKRQMFAIGPPPTELVAMGGLWTTLHPRKGICMKMLTEQLGRAKQLQETPPPRPGTASSTPTSISTDDMNNATNKERKAASKRPSKPHITGKTLKRVDTPT</sequence>
<accession>A0AAV2ZCR9</accession>
<evidence type="ECO:0000313" key="13">
    <source>
        <dbReference type="Proteomes" id="UP001146120"/>
    </source>
</evidence>
<evidence type="ECO:0000259" key="10">
    <source>
        <dbReference type="PROSITE" id="PS50106"/>
    </source>
</evidence>
<dbReference type="InterPro" id="IPR035969">
    <property type="entry name" value="Rab-GAP_TBC_sf"/>
</dbReference>
<evidence type="ECO:0000256" key="8">
    <source>
        <dbReference type="SAM" id="MobiDB-lite"/>
    </source>
</evidence>
<evidence type="ECO:0000256" key="3">
    <source>
        <dbReference type="ARBA" id="ARBA00022771"/>
    </source>
</evidence>
<dbReference type="Proteomes" id="UP001146120">
    <property type="component" value="Unassembled WGS sequence"/>
</dbReference>
<evidence type="ECO:0008006" key="14">
    <source>
        <dbReference type="Google" id="ProtNLM"/>
    </source>
</evidence>
<evidence type="ECO:0000256" key="7">
    <source>
        <dbReference type="SAM" id="Coils"/>
    </source>
</evidence>
<dbReference type="SUPFAM" id="SSF50156">
    <property type="entry name" value="PDZ domain-like"/>
    <property type="match status" value="1"/>
</dbReference>
<dbReference type="CDD" id="cd14507">
    <property type="entry name" value="PTP-MTM-like"/>
    <property type="match status" value="1"/>
</dbReference>
<dbReference type="Pfam" id="PF06602">
    <property type="entry name" value="Myotub-related"/>
    <property type="match status" value="1"/>
</dbReference>
<dbReference type="InterPro" id="IPR011989">
    <property type="entry name" value="ARM-like"/>
</dbReference>
<dbReference type="InterPro" id="IPR001478">
    <property type="entry name" value="PDZ"/>
</dbReference>
<reference evidence="12" key="1">
    <citation type="submission" date="2022-11" db="EMBL/GenBank/DDBJ databases">
        <authorList>
            <person name="Morgan W.R."/>
            <person name="Tartar A."/>
        </authorList>
    </citation>
    <scope>NUCLEOTIDE SEQUENCE</scope>
    <source>
        <strain evidence="12">ARSEF 373</strain>
    </source>
</reference>
<feature type="binding site" evidence="6">
    <location>
        <begin position="969"/>
        <end position="975"/>
    </location>
    <ligand>
        <name>substrate</name>
    </ligand>
</feature>
<dbReference type="PANTHER" id="PTHR10807">
    <property type="entry name" value="MYOTUBULARIN-RELATED"/>
    <property type="match status" value="1"/>
</dbReference>
<keyword evidence="13" id="KW-1185">Reference proteome</keyword>
<feature type="region of interest" description="Disordered" evidence="8">
    <location>
        <begin position="1657"/>
        <end position="1676"/>
    </location>
</feature>
<dbReference type="InterPro" id="IPR011993">
    <property type="entry name" value="PH-like_dom_sf"/>
</dbReference>
<dbReference type="Gene3D" id="2.30.29.30">
    <property type="entry name" value="Pleckstrin-homology domain (PH domain)/Phosphotyrosine-binding domain (PTB)"/>
    <property type="match status" value="1"/>
</dbReference>
<evidence type="ECO:0000256" key="4">
    <source>
        <dbReference type="ARBA" id="ARBA00022833"/>
    </source>
</evidence>
<dbReference type="Gene3D" id="2.30.42.10">
    <property type="match status" value="1"/>
</dbReference>
<protein>
    <recommendedName>
        <fullName evidence="14">Phosphatidylinositol-3-phosphatase</fullName>
    </recommendedName>
</protein>
<gene>
    <name evidence="12" type="ORF">N0F65_009433</name>
</gene>
<evidence type="ECO:0000313" key="12">
    <source>
        <dbReference type="EMBL" id="DBA04086.1"/>
    </source>
</evidence>
<dbReference type="SMART" id="SM00185">
    <property type="entry name" value="ARM"/>
    <property type="match status" value="2"/>
</dbReference>
<dbReference type="PROSITE" id="PS51339">
    <property type="entry name" value="PPASE_MYOTUBULARIN"/>
    <property type="match status" value="1"/>
</dbReference>
<keyword evidence="3" id="KW-0863">Zinc-finger</keyword>
<feature type="compositionally biased region" description="Polar residues" evidence="8">
    <location>
        <begin position="84"/>
        <end position="94"/>
    </location>
</feature>
<dbReference type="SMART" id="SM00249">
    <property type="entry name" value="PHD"/>
    <property type="match status" value="1"/>
</dbReference>
<feature type="domain" description="PDZ" evidence="10">
    <location>
        <begin position="481"/>
        <end position="572"/>
    </location>
</feature>
<dbReference type="Gene3D" id="1.10.8.270">
    <property type="entry name" value="putative rabgap domain of human tbc1 domain family member 14 like domains"/>
    <property type="match status" value="1"/>
</dbReference>
<feature type="binding site" evidence="6">
    <location>
        <begin position="904"/>
        <end position="905"/>
    </location>
    <ligand>
        <name>substrate</name>
    </ligand>
</feature>
<evidence type="ECO:0000256" key="2">
    <source>
        <dbReference type="ARBA" id="ARBA00022723"/>
    </source>
</evidence>
<comment type="similarity">
    <text evidence="1">Belongs to the protein-tyrosine phosphatase family. Non-receptor class myotubularin subfamily.</text>
</comment>
<feature type="region of interest" description="Disordered" evidence="8">
    <location>
        <begin position="1"/>
        <end position="30"/>
    </location>
</feature>
<name>A0AAV2ZCR9_9STRA</name>
<dbReference type="InterPro" id="IPR010569">
    <property type="entry name" value="Myotubularin-like_Pase_dom"/>
</dbReference>
<reference evidence="12" key="2">
    <citation type="journal article" date="2023" name="Microbiol Resour">
        <title>Decontamination and Annotation of the Draft Genome Sequence of the Oomycete Lagenidium giganteum ARSEF 373.</title>
        <authorList>
            <person name="Morgan W.R."/>
            <person name="Tartar A."/>
        </authorList>
    </citation>
    <scope>NUCLEOTIDE SEQUENCE</scope>
    <source>
        <strain evidence="12">ARSEF 373</strain>
    </source>
</reference>
<dbReference type="GO" id="GO:0005737">
    <property type="term" value="C:cytoplasm"/>
    <property type="evidence" value="ECO:0007669"/>
    <property type="project" value="TreeGrafter"/>
</dbReference>